<evidence type="ECO:0000313" key="2">
    <source>
        <dbReference type="EMBL" id="GAA3543158.1"/>
    </source>
</evidence>
<organism evidence="2 3">
    <name type="scientific">Nonomuraea rosea</name>
    <dbReference type="NCBI Taxonomy" id="638574"/>
    <lineage>
        <taxon>Bacteria</taxon>
        <taxon>Bacillati</taxon>
        <taxon>Actinomycetota</taxon>
        <taxon>Actinomycetes</taxon>
        <taxon>Streptosporangiales</taxon>
        <taxon>Streptosporangiaceae</taxon>
        <taxon>Nonomuraea</taxon>
    </lineage>
</organism>
<feature type="region of interest" description="Disordered" evidence="1">
    <location>
        <begin position="244"/>
        <end position="277"/>
    </location>
</feature>
<gene>
    <name evidence="2" type="ORF">GCM10022419_024160</name>
</gene>
<dbReference type="EMBL" id="BAABDQ010000004">
    <property type="protein sequence ID" value="GAA3543158.1"/>
    <property type="molecule type" value="Genomic_DNA"/>
</dbReference>
<accession>A0ABP6VYW6</accession>
<proteinExistence type="predicted"/>
<protein>
    <recommendedName>
        <fullName evidence="4">Mycothiol-dependent maleylpyruvate isomerase metal-binding domain-containing protein</fullName>
    </recommendedName>
</protein>
<keyword evidence="3" id="KW-1185">Reference proteome</keyword>
<evidence type="ECO:0000313" key="3">
    <source>
        <dbReference type="Proteomes" id="UP001500630"/>
    </source>
</evidence>
<comment type="caution">
    <text evidence="2">The sequence shown here is derived from an EMBL/GenBank/DDBJ whole genome shotgun (WGS) entry which is preliminary data.</text>
</comment>
<reference evidence="3" key="1">
    <citation type="journal article" date="2019" name="Int. J. Syst. Evol. Microbiol.">
        <title>The Global Catalogue of Microorganisms (GCM) 10K type strain sequencing project: providing services to taxonomists for standard genome sequencing and annotation.</title>
        <authorList>
            <consortium name="The Broad Institute Genomics Platform"/>
            <consortium name="The Broad Institute Genome Sequencing Center for Infectious Disease"/>
            <person name="Wu L."/>
            <person name="Ma J."/>
        </authorList>
    </citation>
    <scope>NUCLEOTIDE SEQUENCE [LARGE SCALE GENOMIC DNA]</scope>
    <source>
        <strain evidence="3">JCM 17326</strain>
    </source>
</reference>
<evidence type="ECO:0000256" key="1">
    <source>
        <dbReference type="SAM" id="MobiDB-lite"/>
    </source>
</evidence>
<dbReference type="Proteomes" id="UP001500630">
    <property type="component" value="Unassembled WGS sequence"/>
</dbReference>
<name>A0ABP6VYW6_9ACTN</name>
<dbReference type="RefSeq" id="WP_345561115.1">
    <property type="nucleotide sequence ID" value="NZ_BAABDQ010000004.1"/>
</dbReference>
<sequence>MTGTVVGFATNVRVLLHTPVGRFTDCEATVPPLDWSRVTALSHLSGHEAVLVLGKLLAAHPELRDEAETIAREAVETIPGGLAEELRTSIMQLDIEVLSGRTGYQPGQGWVEPYDVADEILDEVVEAFLADAVRRAEAGAAGTGITMGLDIIKGLYSLPIPTELDSTVLFSFCGEDFAHQRTNAHRTPRQGRRRTAGIRAHRRCTRLVRLDIGHGRRNEWSSACGYAAYLPARSECGAVAGCDGLEHAQEPRPPQGHQQQTGPSLAPPSAPIRPAAA</sequence>
<evidence type="ECO:0008006" key="4">
    <source>
        <dbReference type="Google" id="ProtNLM"/>
    </source>
</evidence>